<dbReference type="Pfam" id="PF01423">
    <property type="entry name" value="LSM"/>
    <property type="match status" value="1"/>
</dbReference>
<accession>A0A2P6VD21</accession>
<dbReference type="PANTHER" id="PTHR21415">
    <property type="entry name" value="U7 SNRNA-ASSOCIATED SM-LIKE PROTEIN LSM11"/>
    <property type="match status" value="1"/>
</dbReference>
<dbReference type="GO" id="GO:0006398">
    <property type="term" value="P:mRNA 3'-end processing by stem-loop binding and cleavage"/>
    <property type="evidence" value="ECO:0007669"/>
    <property type="project" value="TreeGrafter"/>
</dbReference>
<reference evidence="3 4" key="1">
    <citation type="journal article" date="2018" name="Plant J.">
        <title>Genome sequences of Chlorella sorokiniana UTEX 1602 and Micractinium conductrix SAG 241.80: implications to maltose excretion by a green alga.</title>
        <authorList>
            <person name="Arriola M.B."/>
            <person name="Velmurugan N."/>
            <person name="Zhang Y."/>
            <person name="Plunkett M.H."/>
            <person name="Hondzo H."/>
            <person name="Barney B.M."/>
        </authorList>
    </citation>
    <scope>NUCLEOTIDE SEQUENCE [LARGE SCALE GENOMIC DNA]</scope>
    <source>
        <strain evidence="3 4">SAG 241.80</strain>
    </source>
</reference>
<evidence type="ECO:0000313" key="3">
    <source>
        <dbReference type="EMBL" id="PSC71977.1"/>
    </source>
</evidence>
<dbReference type="Proteomes" id="UP000239649">
    <property type="component" value="Unassembled WGS sequence"/>
</dbReference>
<sequence>MERPGSGSGRNQQPQQAQSPQQQQQQQQQRDPSLNFFSPRFDAARSLATAGLLPPVPGARPLDNIYRCRFMLPEDHPDFWKDPGRAAKSKEAAEAAVRAQSRVHVVQAQQQRKELKVNPIDEIAERVRKGPLLLLKACYQQRRRVRVVTRHAHGVRGSAEGTLVAFDKHLNLVLKDAEESYTVLLRVRRVKPPAPGGNGRERVRWVRQQEHRRRQLKQVFVRGDSVVLVAAAAASGTPTAAAAAAAGGVR</sequence>
<feature type="compositionally biased region" description="Low complexity" evidence="1">
    <location>
        <begin position="12"/>
        <end position="29"/>
    </location>
</feature>
<dbReference type="OrthoDB" id="10002367at2759"/>
<feature type="region of interest" description="Disordered" evidence="1">
    <location>
        <begin position="1"/>
        <end position="40"/>
    </location>
</feature>
<dbReference type="GO" id="GO:0005683">
    <property type="term" value="C:U7 snRNP"/>
    <property type="evidence" value="ECO:0007669"/>
    <property type="project" value="TreeGrafter"/>
</dbReference>
<dbReference type="InterPro" id="IPR001163">
    <property type="entry name" value="Sm_dom_euk/arc"/>
</dbReference>
<dbReference type="SMART" id="SM00651">
    <property type="entry name" value="Sm"/>
    <property type="match status" value="1"/>
</dbReference>
<dbReference type="InterPro" id="IPR039267">
    <property type="entry name" value="Lsm11"/>
</dbReference>
<dbReference type="PROSITE" id="PS52002">
    <property type="entry name" value="SM"/>
    <property type="match status" value="1"/>
</dbReference>
<keyword evidence="4" id="KW-1185">Reference proteome</keyword>
<feature type="domain" description="Sm" evidence="2">
    <location>
        <begin position="130"/>
        <end position="235"/>
    </location>
</feature>
<name>A0A2P6VD21_9CHLO</name>
<evidence type="ECO:0000256" key="1">
    <source>
        <dbReference type="SAM" id="MobiDB-lite"/>
    </source>
</evidence>
<dbReference type="PANTHER" id="PTHR21415:SF1">
    <property type="entry name" value="U7 SNRNA-ASSOCIATED SM-LIKE PROTEIN LSM11"/>
    <property type="match status" value="1"/>
</dbReference>
<comment type="caution">
    <text evidence="3">The sequence shown here is derived from an EMBL/GenBank/DDBJ whole genome shotgun (WGS) entry which is preliminary data.</text>
</comment>
<proteinExistence type="predicted"/>
<dbReference type="InterPro" id="IPR047575">
    <property type="entry name" value="Sm"/>
</dbReference>
<dbReference type="SUPFAM" id="SSF50182">
    <property type="entry name" value="Sm-like ribonucleoproteins"/>
    <property type="match status" value="1"/>
</dbReference>
<dbReference type="InterPro" id="IPR010920">
    <property type="entry name" value="LSM_dom_sf"/>
</dbReference>
<organism evidence="3 4">
    <name type="scientific">Micractinium conductrix</name>
    <dbReference type="NCBI Taxonomy" id="554055"/>
    <lineage>
        <taxon>Eukaryota</taxon>
        <taxon>Viridiplantae</taxon>
        <taxon>Chlorophyta</taxon>
        <taxon>core chlorophytes</taxon>
        <taxon>Trebouxiophyceae</taxon>
        <taxon>Chlorellales</taxon>
        <taxon>Chlorellaceae</taxon>
        <taxon>Chlorella clade</taxon>
        <taxon>Micractinium</taxon>
    </lineage>
</organism>
<dbReference type="EMBL" id="LHPF02000012">
    <property type="protein sequence ID" value="PSC71977.1"/>
    <property type="molecule type" value="Genomic_DNA"/>
</dbReference>
<dbReference type="GO" id="GO:0071209">
    <property type="term" value="F:U7 snRNA binding"/>
    <property type="evidence" value="ECO:0007669"/>
    <property type="project" value="InterPro"/>
</dbReference>
<dbReference type="STRING" id="554055.A0A2P6VD21"/>
<dbReference type="Gene3D" id="2.30.30.100">
    <property type="match status" value="1"/>
</dbReference>
<dbReference type="AlphaFoldDB" id="A0A2P6VD21"/>
<evidence type="ECO:0000313" key="4">
    <source>
        <dbReference type="Proteomes" id="UP000239649"/>
    </source>
</evidence>
<gene>
    <name evidence="3" type="ORF">C2E20_4703</name>
</gene>
<protein>
    <submittedName>
        <fullName evidence="3">U7 snRNA-associated Sm LSm11</fullName>
    </submittedName>
</protein>
<evidence type="ECO:0000259" key="2">
    <source>
        <dbReference type="PROSITE" id="PS52002"/>
    </source>
</evidence>